<dbReference type="EMBL" id="CABIKO010000818">
    <property type="protein sequence ID" value="VVA39610.1"/>
    <property type="molecule type" value="Genomic_DNA"/>
</dbReference>
<name>A0A5E4GIR8_PRUDU</name>
<protein>
    <submittedName>
        <fullName evidence="2">Uncharacterized protein</fullName>
    </submittedName>
</protein>
<feature type="compositionally biased region" description="Basic residues" evidence="1">
    <location>
        <begin position="84"/>
        <end position="93"/>
    </location>
</feature>
<proteinExistence type="predicted"/>
<sequence>MGMMRRTITVFRHQVRMVRRMRKTWRMRRMRKMRKTWRMRRSRKTGTRMKMTRRTRKMRYQWRRPQPSHHPLTPKEKELWRLKEKAKHHHRNARPLCRNQNQNHTLLVRG</sequence>
<evidence type="ECO:0000313" key="3">
    <source>
        <dbReference type="Proteomes" id="UP000327085"/>
    </source>
</evidence>
<accession>A0A5E4GIR8</accession>
<organism evidence="2 3">
    <name type="scientific">Prunus dulcis</name>
    <name type="common">Almond</name>
    <name type="synonym">Amygdalus dulcis</name>
    <dbReference type="NCBI Taxonomy" id="3755"/>
    <lineage>
        <taxon>Eukaryota</taxon>
        <taxon>Viridiplantae</taxon>
        <taxon>Streptophyta</taxon>
        <taxon>Embryophyta</taxon>
        <taxon>Tracheophyta</taxon>
        <taxon>Spermatophyta</taxon>
        <taxon>Magnoliopsida</taxon>
        <taxon>eudicotyledons</taxon>
        <taxon>Gunneridae</taxon>
        <taxon>Pentapetalae</taxon>
        <taxon>rosids</taxon>
        <taxon>fabids</taxon>
        <taxon>Rosales</taxon>
        <taxon>Rosaceae</taxon>
        <taxon>Amygdaloideae</taxon>
        <taxon>Amygdaleae</taxon>
        <taxon>Prunus</taxon>
    </lineage>
</organism>
<reference evidence="3" key="1">
    <citation type="journal article" date="2020" name="Plant J.">
        <title>Transposons played a major role in the diversification between the closely related almond and peach genomes: results from the almond genome sequence.</title>
        <authorList>
            <person name="Alioto T."/>
            <person name="Alexiou K.G."/>
            <person name="Bardil A."/>
            <person name="Barteri F."/>
            <person name="Castanera R."/>
            <person name="Cruz F."/>
            <person name="Dhingra A."/>
            <person name="Duval H."/>
            <person name="Fernandez I Marti A."/>
            <person name="Frias L."/>
            <person name="Galan B."/>
            <person name="Garcia J.L."/>
            <person name="Howad W."/>
            <person name="Gomez-Garrido J."/>
            <person name="Gut M."/>
            <person name="Julca I."/>
            <person name="Morata J."/>
            <person name="Puigdomenech P."/>
            <person name="Ribeca P."/>
            <person name="Rubio Cabetas M.J."/>
            <person name="Vlasova A."/>
            <person name="Wirthensohn M."/>
            <person name="Garcia-Mas J."/>
            <person name="Gabaldon T."/>
            <person name="Casacuberta J.M."/>
            <person name="Arus P."/>
        </authorList>
    </citation>
    <scope>NUCLEOTIDE SEQUENCE [LARGE SCALE GENOMIC DNA]</scope>
    <source>
        <strain evidence="3">cv. Texas</strain>
    </source>
</reference>
<feature type="region of interest" description="Disordered" evidence="1">
    <location>
        <begin position="39"/>
        <end position="110"/>
    </location>
</feature>
<feature type="compositionally biased region" description="Polar residues" evidence="1">
    <location>
        <begin position="98"/>
        <end position="110"/>
    </location>
</feature>
<feature type="compositionally biased region" description="Basic and acidic residues" evidence="1">
    <location>
        <begin position="73"/>
        <end position="83"/>
    </location>
</feature>
<dbReference type="Gramene" id="VVA39610">
    <property type="protein sequence ID" value="VVA39610"/>
    <property type="gene ID" value="Prudul26B028445"/>
</dbReference>
<gene>
    <name evidence="2" type="ORF">ALMOND_2B028445</name>
</gene>
<evidence type="ECO:0000256" key="1">
    <source>
        <dbReference type="SAM" id="MobiDB-lite"/>
    </source>
</evidence>
<evidence type="ECO:0000313" key="2">
    <source>
        <dbReference type="EMBL" id="VVA39610.1"/>
    </source>
</evidence>
<dbReference type="Proteomes" id="UP000327085">
    <property type="component" value="Chromosome 8"/>
</dbReference>
<dbReference type="AlphaFoldDB" id="A0A5E4GIR8"/>
<dbReference type="InParanoid" id="A0A5E4GIR8"/>
<feature type="compositionally biased region" description="Basic residues" evidence="1">
    <location>
        <begin position="39"/>
        <end position="62"/>
    </location>
</feature>